<dbReference type="AlphaFoldDB" id="A0A6C0C7J9"/>
<organism evidence="1">
    <name type="scientific">viral metagenome</name>
    <dbReference type="NCBI Taxonomy" id="1070528"/>
    <lineage>
        <taxon>unclassified sequences</taxon>
        <taxon>metagenomes</taxon>
        <taxon>organismal metagenomes</taxon>
    </lineage>
</organism>
<sequence length="175" mass="20972">MISMFPKKISTTQIEDNTSELTKFADITDDDVANIWINNGEIKDLNPVYAYDAPLYVKMLFRFRNTKISPHSDYSPAFLFNGVDPGNRYKLLRYFNLHDQNDLIHFFVWIRSSFGKYEVEQIAEKTNYDVLYDDFLKYNEIKFFLRLPLIVQQYVVTEYNKHIEDFDKYIEKLDK</sequence>
<dbReference type="EMBL" id="MN739354">
    <property type="protein sequence ID" value="QHT00313.1"/>
    <property type="molecule type" value="Genomic_DNA"/>
</dbReference>
<proteinExistence type="predicted"/>
<evidence type="ECO:0000313" key="1">
    <source>
        <dbReference type="EMBL" id="QHT00313.1"/>
    </source>
</evidence>
<name>A0A6C0C7J9_9ZZZZ</name>
<protein>
    <submittedName>
        <fullName evidence="1">Uncharacterized protein</fullName>
    </submittedName>
</protein>
<reference evidence="1" key="1">
    <citation type="journal article" date="2020" name="Nature">
        <title>Giant virus diversity and host interactions through global metagenomics.</title>
        <authorList>
            <person name="Schulz F."/>
            <person name="Roux S."/>
            <person name="Paez-Espino D."/>
            <person name="Jungbluth S."/>
            <person name="Walsh D.A."/>
            <person name="Denef V.J."/>
            <person name="McMahon K.D."/>
            <person name="Konstantinidis K.T."/>
            <person name="Eloe-Fadrosh E.A."/>
            <person name="Kyrpides N.C."/>
            <person name="Woyke T."/>
        </authorList>
    </citation>
    <scope>NUCLEOTIDE SEQUENCE</scope>
    <source>
        <strain evidence="1">GVMAG-M-3300020192-26</strain>
    </source>
</reference>
<accession>A0A6C0C7J9</accession>